<proteinExistence type="predicted"/>
<sequence length="117" mass="12872">MMPDVDCGLCHASAIHISSALLSVSRKSWDLTSRDAISHIRTRIFAIKEPRQPSREPAYNVNPNGIASEVHQADLEWPWRGTGARWSGTTSHLLASGTPLRSSSRRAASHLTPLTIF</sequence>
<protein>
    <submittedName>
        <fullName evidence="2">Uncharacterized protein LOC112552341</fullName>
    </submittedName>
</protein>
<accession>A0A8N1S3A0</accession>
<dbReference type="GeneID" id="112552341"/>
<organism evidence="1 2">
    <name type="scientific">Pogonomyrmex barbatus</name>
    <name type="common">red harvester ant</name>
    <dbReference type="NCBI Taxonomy" id="144034"/>
    <lineage>
        <taxon>Eukaryota</taxon>
        <taxon>Metazoa</taxon>
        <taxon>Ecdysozoa</taxon>
        <taxon>Arthropoda</taxon>
        <taxon>Hexapoda</taxon>
        <taxon>Insecta</taxon>
        <taxon>Pterygota</taxon>
        <taxon>Neoptera</taxon>
        <taxon>Endopterygota</taxon>
        <taxon>Hymenoptera</taxon>
        <taxon>Apocrita</taxon>
        <taxon>Aculeata</taxon>
        <taxon>Formicoidea</taxon>
        <taxon>Formicidae</taxon>
        <taxon>Myrmicinae</taxon>
        <taxon>Pogonomyrmex</taxon>
    </lineage>
</organism>
<reference evidence="2" key="1">
    <citation type="submission" date="2025-08" db="UniProtKB">
        <authorList>
            <consortium name="RefSeq"/>
        </authorList>
    </citation>
    <scope>IDENTIFICATION</scope>
</reference>
<gene>
    <name evidence="2" type="primary">LOC112552341</name>
</gene>
<evidence type="ECO:0000313" key="1">
    <source>
        <dbReference type="Proteomes" id="UP000504615"/>
    </source>
</evidence>
<dbReference type="Proteomes" id="UP000504615">
    <property type="component" value="Unplaced"/>
</dbReference>
<dbReference type="AlphaFoldDB" id="A0A8N1S3A0"/>
<evidence type="ECO:0000313" key="2">
    <source>
        <dbReference type="RefSeq" id="XP_025073171.1"/>
    </source>
</evidence>
<name>A0A8N1S3A0_9HYME</name>
<keyword evidence="1" id="KW-1185">Reference proteome</keyword>
<dbReference type="RefSeq" id="XP_025073171.1">
    <property type="nucleotide sequence ID" value="XM_025217386.1"/>
</dbReference>